<dbReference type="Gene3D" id="3.90.1150.10">
    <property type="entry name" value="Aspartate Aminotransferase, domain 1"/>
    <property type="match status" value="1"/>
</dbReference>
<reference evidence="7 8" key="1">
    <citation type="submission" date="2020-08" db="EMBL/GenBank/DDBJ databases">
        <title>Sequencing the genomes of 1000 actinobacteria strains.</title>
        <authorList>
            <person name="Klenk H.-P."/>
        </authorList>
    </citation>
    <scope>NUCLEOTIDE SEQUENCE [LARGE SCALE GENOMIC DNA]</scope>
    <source>
        <strain evidence="7 8">DSM 23889</strain>
    </source>
</reference>
<name>A0A840XGC3_9MICO</name>
<evidence type="ECO:0000256" key="1">
    <source>
        <dbReference type="ARBA" id="ARBA00001933"/>
    </source>
</evidence>
<dbReference type="InterPro" id="IPR015422">
    <property type="entry name" value="PyrdxlP-dep_Trfase_small"/>
</dbReference>
<dbReference type="EC" id="2.6.1.17" evidence="7"/>
<dbReference type="FunFam" id="3.40.640.10:FF:000033">
    <property type="entry name" value="Aspartate aminotransferase"/>
    <property type="match status" value="1"/>
</dbReference>
<dbReference type="Pfam" id="PF00155">
    <property type="entry name" value="Aminotran_1_2"/>
    <property type="match status" value="1"/>
</dbReference>
<evidence type="ECO:0000259" key="6">
    <source>
        <dbReference type="Pfam" id="PF00155"/>
    </source>
</evidence>
<evidence type="ECO:0000256" key="4">
    <source>
        <dbReference type="ARBA" id="ARBA00022679"/>
    </source>
</evidence>
<dbReference type="CDD" id="cd00609">
    <property type="entry name" value="AAT_like"/>
    <property type="match status" value="1"/>
</dbReference>
<keyword evidence="3 7" id="KW-0032">Aminotransferase</keyword>
<dbReference type="AlphaFoldDB" id="A0A840XGC3"/>
<dbReference type="InterPro" id="IPR051326">
    <property type="entry name" value="Kynurenine-oxoglutarate_AT"/>
</dbReference>
<evidence type="ECO:0000256" key="2">
    <source>
        <dbReference type="ARBA" id="ARBA00007441"/>
    </source>
</evidence>
<dbReference type="EMBL" id="JACHBS010000001">
    <property type="protein sequence ID" value="MBB5617376.1"/>
    <property type="molecule type" value="Genomic_DNA"/>
</dbReference>
<dbReference type="SUPFAM" id="SSF53383">
    <property type="entry name" value="PLP-dependent transferases"/>
    <property type="match status" value="1"/>
</dbReference>
<dbReference type="GO" id="GO:0030170">
    <property type="term" value="F:pyridoxal phosphate binding"/>
    <property type="evidence" value="ECO:0007669"/>
    <property type="project" value="InterPro"/>
</dbReference>
<dbReference type="PANTHER" id="PTHR43807:SF20">
    <property type="entry name" value="FI04487P"/>
    <property type="match status" value="1"/>
</dbReference>
<dbReference type="Proteomes" id="UP000552883">
    <property type="component" value="Unassembled WGS sequence"/>
</dbReference>
<evidence type="ECO:0000256" key="5">
    <source>
        <dbReference type="ARBA" id="ARBA00022898"/>
    </source>
</evidence>
<organism evidence="7 8">
    <name type="scientific">Microcella frigidaquae</name>
    <dbReference type="NCBI Taxonomy" id="424758"/>
    <lineage>
        <taxon>Bacteria</taxon>
        <taxon>Bacillati</taxon>
        <taxon>Actinomycetota</taxon>
        <taxon>Actinomycetes</taxon>
        <taxon>Micrococcales</taxon>
        <taxon>Microbacteriaceae</taxon>
        <taxon>Microcella</taxon>
    </lineage>
</organism>
<evidence type="ECO:0000313" key="8">
    <source>
        <dbReference type="Proteomes" id="UP000552883"/>
    </source>
</evidence>
<protein>
    <submittedName>
        <fullName evidence="7">N-succinyldiaminopimelate aminotransferase</fullName>
        <ecNumber evidence="7">2.6.1.17</ecNumber>
    </submittedName>
</protein>
<dbReference type="PANTHER" id="PTHR43807">
    <property type="entry name" value="FI04487P"/>
    <property type="match status" value="1"/>
</dbReference>
<keyword evidence="5" id="KW-0663">Pyridoxal phosphate</keyword>
<keyword evidence="8" id="KW-1185">Reference proteome</keyword>
<gene>
    <name evidence="7" type="ORF">BJ959_000872</name>
</gene>
<dbReference type="GO" id="GO:0009016">
    <property type="term" value="F:succinyldiaminopimelate transaminase activity"/>
    <property type="evidence" value="ECO:0007669"/>
    <property type="project" value="UniProtKB-EC"/>
</dbReference>
<accession>A0A840XGC3</accession>
<dbReference type="Gene3D" id="3.40.640.10">
    <property type="entry name" value="Type I PLP-dependent aspartate aminotransferase-like (Major domain)"/>
    <property type="match status" value="1"/>
</dbReference>
<dbReference type="InterPro" id="IPR015424">
    <property type="entry name" value="PyrdxlP-dep_Trfase"/>
</dbReference>
<dbReference type="InterPro" id="IPR004839">
    <property type="entry name" value="Aminotransferase_I/II_large"/>
</dbReference>
<comment type="similarity">
    <text evidence="2">Belongs to the class-I pyridoxal-phosphate-dependent aminotransferase family.</text>
</comment>
<evidence type="ECO:0000256" key="3">
    <source>
        <dbReference type="ARBA" id="ARBA00022576"/>
    </source>
</evidence>
<dbReference type="InterPro" id="IPR015421">
    <property type="entry name" value="PyrdxlP-dep_Trfase_major"/>
</dbReference>
<sequence>MTVDGAAADRPWMRAARAAGLLDDDDTARPTIFAEMSALAAEHGAINLGQGFPDDGAPAAVLEAAVAAIEAGVNQYPPGRGIADLRHAIAEHQQRFYGLTLDPEREVLVTAGATEALAASLLALAGPGDDVVTLEPFYDAYAAVTGLAGARHVTIPLSEPGFQPSATAIDAAITDRTRVIVLNSPHNPTGSILAAEHVERIIALAARHDAVIVSDEVYEHLVYDGGRHVPVATYPGAADRTLTISSAAKTFAVTGWKIGWVTGPAALIEAVIGVKQWLTYVNGAPFQGAVATGLRMPDDTFAALQATLQHRRDLLAAGLVDAGFTISPTAGSYFIVAEPPAALGLGDAASSARALAADPGVVSIPLSAFGRPGGPVSPTALRFAFCKPEASIAEAARRLQQHRR</sequence>
<comment type="cofactor">
    <cofactor evidence="1">
        <name>pyridoxal 5'-phosphate</name>
        <dbReference type="ChEBI" id="CHEBI:597326"/>
    </cofactor>
</comment>
<dbReference type="GO" id="GO:0005737">
    <property type="term" value="C:cytoplasm"/>
    <property type="evidence" value="ECO:0007669"/>
    <property type="project" value="TreeGrafter"/>
</dbReference>
<proteinExistence type="inferred from homology"/>
<evidence type="ECO:0000313" key="7">
    <source>
        <dbReference type="EMBL" id="MBB5617376.1"/>
    </source>
</evidence>
<comment type="caution">
    <text evidence="7">The sequence shown here is derived from an EMBL/GenBank/DDBJ whole genome shotgun (WGS) entry which is preliminary data.</text>
</comment>
<dbReference type="OrthoDB" id="9763453at2"/>
<dbReference type="GO" id="GO:0016212">
    <property type="term" value="F:kynurenine-oxoglutarate transaminase activity"/>
    <property type="evidence" value="ECO:0007669"/>
    <property type="project" value="TreeGrafter"/>
</dbReference>
<keyword evidence="4 7" id="KW-0808">Transferase</keyword>
<dbReference type="RefSeq" id="WP_153981558.1">
    <property type="nucleotide sequence ID" value="NZ_BAAANZ010000010.1"/>
</dbReference>
<feature type="domain" description="Aminotransferase class I/classII large" evidence="6">
    <location>
        <begin position="46"/>
        <end position="399"/>
    </location>
</feature>